<sequence length="161" mass="18009">MADFSSIPNFHLKIVFIAHFMLISFGSMGYWSSGSYLFYNFILILTLLWSIHRHDADEPLQMAIFINGISIILDIILLAMRFPDDHSASERFSAAMAILHLIVRPFSALYLAKLLQERSGASGGVGNLFSGPRNRSYEDIDRNAPANSNQGGYDFSTAQQI</sequence>
<feature type="transmembrane region" description="Helical" evidence="6">
    <location>
        <begin position="64"/>
        <end position="82"/>
    </location>
</feature>
<evidence type="ECO:0000313" key="7">
    <source>
        <dbReference type="EMBL" id="KAF2882726.1"/>
    </source>
</evidence>
<gene>
    <name evidence="7" type="ORF">ILUMI_23459</name>
</gene>
<reference evidence="7" key="1">
    <citation type="submission" date="2019-08" db="EMBL/GenBank/DDBJ databases">
        <title>The genome of the North American firefly Photinus pyralis.</title>
        <authorList>
            <consortium name="Photinus pyralis genome working group"/>
            <person name="Fallon T.R."/>
            <person name="Sander Lower S.E."/>
            <person name="Weng J.-K."/>
        </authorList>
    </citation>
    <scope>NUCLEOTIDE SEQUENCE</scope>
    <source>
        <strain evidence="7">TRF0915ILg1</strain>
        <tissue evidence="7">Whole body</tissue>
    </source>
</reference>
<feature type="compositionally biased region" description="Polar residues" evidence="5">
    <location>
        <begin position="145"/>
        <end position="161"/>
    </location>
</feature>
<dbReference type="EMBL" id="VTPC01090590">
    <property type="protein sequence ID" value="KAF2882726.1"/>
    <property type="molecule type" value="Genomic_DNA"/>
</dbReference>
<comment type="subcellular location">
    <subcellularLocation>
        <location evidence="1">Membrane</location>
        <topology evidence="1">Multi-pass membrane protein</topology>
    </subcellularLocation>
</comment>
<protein>
    <recommendedName>
        <fullName evidence="9">Type-1 angiotensin II receptor-associated protein</fullName>
    </recommendedName>
</protein>
<feature type="transmembrane region" description="Helical" evidence="6">
    <location>
        <begin position="36"/>
        <end position="52"/>
    </location>
</feature>
<feature type="transmembrane region" description="Helical" evidence="6">
    <location>
        <begin position="94"/>
        <end position="112"/>
    </location>
</feature>
<accession>A0A8K0CC10</accession>
<comment type="caution">
    <text evidence="7">The sequence shown here is derived from an EMBL/GenBank/DDBJ whole genome shotgun (WGS) entry which is preliminary data.</text>
</comment>
<dbReference type="InterPro" id="IPR009436">
    <property type="entry name" value="AGTRAP"/>
</dbReference>
<proteinExistence type="predicted"/>
<evidence type="ECO:0000256" key="5">
    <source>
        <dbReference type="SAM" id="MobiDB-lite"/>
    </source>
</evidence>
<dbReference type="Pfam" id="PF06396">
    <property type="entry name" value="AGTRAP"/>
    <property type="match status" value="1"/>
</dbReference>
<evidence type="ECO:0008006" key="9">
    <source>
        <dbReference type="Google" id="ProtNLM"/>
    </source>
</evidence>
<evidence type="ECO:0000256" key="3">
    <source>
        <dbReference type="ARBA" id="ARBA00022989"/>
    </source>
</evidence>
<dbReference type="OrthoDB" id="8191171at2759"/>
<dbReference type="GO" id="GO:0038166">
    <property type="term" value="P:angiotensin-activated signaling pathway"/>
    <property type="evidence" value="ECO:0007669"/>
    <property type="project" value="InterPro"/>
</dbReference>
<feature type="region of interest" description="Disordered" evidence="5">
    <location>
        <begin position="138"/>
        <end position="161"/>
    </location>
</feature>
<dbReference type="PANTHER" id="PTHR16521">
    <property type="entry name" value="TYPE-1 ANGIOTENSIN II RECEPTOR-ASSOCIATED PROTEIN"/>
    <property type="match status" value="1"/>
</dbReference>
<dbReference type="AlphaFoldDB" id="A0A8K0CC10"/>
<evidence type="ECO:0000256" key="6">
    <source>
        <dbReference type="SAM" id="Phobius"/>
    </source>
</evidence>
<dbReference type="SMART" id="SM00805">
    <property type="entry name" value="AGTRAP"/>
    <property type="match status" value="1"/>
</dbReference>
<evidence type="ECO:0000256" key="2">
    <source>
        <dbReference type="ARBA" id="ARBA00022692"/>
    </source>
</evidence>
<keyword evidence="2 6" id="KW-0812">Transmembrane</keyword>
<keyword evidence="3 6" id="KW-1133">Transmembrane helix</keyword>
<dbReference type="GO" id="GO:0005886">
    <property type="term" value="C:plasma membrane"/>
    <property type="evidence" value="ECO:0007669"/>
    <property type="project" value="TreeGrafter"/>
</dbReference>
<evidence type="ECO:0000256" key="4">
    <source>
        <dbReference type="ARBA" id="ARBA00023136"/>
    </source>
</evidence>
<dbReference type="Proteomes" id="UP000801492">
    <property type="component" value="Unassembled WGS sequence"/>
</dbReference>
<organism evidence="7 8">
    <name type="scientific">Ignelater luminosus</name>
    <name type="common">Cucubano</name>
    <name type="synonym">Pyrophorus luminosus</name>
    <dbReference type="NCBI Taxonomy" id="2038154"/>
    <lineage>
        <taxon>Eukaryota</taxon>
        <taxon>Metazoa</taxon>
        <taxon>Ecdysozoa</taxon>
        <taxon>Arthropoda</taxon>
        <taxon>Hexapoda</taxon>
        <taxon>Insecta</taxon>
        <taxon>Pterygota</taxon>
        <taxon>Neoptera</taxon>
        <taxon>Endopterygota</taxon>
        <taxon>Coleoptera</taxon>
        <taxon>Polyphaga</taxon>
        <taxon>Elateriformia</taxon>
        <taxon>Elateroidea</taxon>
        <taxon>Elateridae</taxon>
        <taxon>Agrypninae</taxon>
        <taxon>Pyrophorini</taxon>
        <taxon>Ignelater</taxon>
    </lineage>
</organism>
<keyword evidence="8" id="KW-1185">Reference proteome</keyword>
<evidence type="ECO:0000313" key="8">
    <source>
        <dbReference type="Proteomes" id="UP000801492"/>
    </source>
</evidence>
<dbReference type="PANTHER" id="PTHR16521:SF3">
    <property type="entry name" value="TYPE-1 ANGIOTENSIN II RECEPTOR-ASSOCIATED PROTEIN"/>
    <property type="match status" value="1"/>
</dbReference>
<keyword evidence="4 6" id="KW-0472">Membrane</keyword>
<name>A0A8K0CC10_IGNLU</name>
<evidence type="ECO:0000256" key="1">
    <source>
        <dbReference type="ARBA" id="ARBA00004141"/>
    </source>
</evidence>